<evidence type="ECO:0000256" key="6">
    <source>
        <dbReference type="ARBA" id="ARBA00022737"/>
    </source>
</evidence>
<dbReference type="GO" id="GO:0005509">
    <property type="term" value="F:calcium ion binding"/>
    <property type="evidence" value="ECO:0007669"/>
    <property type="project" value="InterPro"/>
</dbReference>
<keyword evidence="8" id="KW-0106">Calcium</keyword>
<dbReference type="InterPro" id="IPR002048">
    <property type="entry name" value="EF_hand_dom"/>
</dbReference>
<keyword evidence="10" id="KW-0406">Ion transport</keyword>
<dbReference type="PROSITE" id="PS50222">
    <property type="entry name" value="EF_HAND_2"/>
    <property type="match status" value="2"/>
</dbReference>
<dbReference type="InterPro" id="IPR011992">
    <property type="entry name" value="EF-hand-dom_pair"/>
</dbReference>
<organism evidence="16 17">
    <name type="scientific">Opisthorchis viverrini</name>
    <name type="common">Southeast Asian liver fluke</name>
    <dbReference type="NCBI Taxonomy" id="6198"/>
    <lineage>
        <taxon>Eukaryota</taxon>
        <taxon>Metazoa</taxon>
        <taxon>Spiralia</taxon>
        <taxon>Lophotrochozoa</taxon>
        <taxon>Platyhelminthes</taxon>
        <taxon>Trematoda</taxon>
        <taxon>Digenea</taxon>
        <taxon>Opisthorchiida</taxon>
        <taxon>Opisthorchiata</taxon>
        <taxon>Opisthorchiidae</taxon>
        <taxon>Opisthorchis</taxon>
    </lineage>
</organism>
<evidence type="ECO:0000256" key="3">
    <source>
        <dbReference type="ARBA" id="ARBA00022448"/>
    </source>
</evidence>
<evidence type="ECO:0000256" key="2">
    <source>
        <dbReference type="ARBA" id="ARBA00004569"/>
    </source>
</evidence>
<name>A0A074ZFD5_OPIVI</name>
<dbReference type="Pfam" id="PF13833">
    <property type="entry name" value="EF-hand_8"/>
    <property type="match status" value="1"/>
</dbReference>
<evidence type="ECO:0000256" key="8">
    <source>
        <dbReference type="ARBA" id="ARBA00022837"/>
    </source>
</evidence>
<keyword evidence="4" id="KW-0109">Calcium transport</keyword>
<keyword evidence="17" id="KW-1185">Reference proteome</keyword>
<gene>
    <name evidence="16" type="ORF">T265_07952</name>
</gene>
<keyword evidence="6" id="KW-0677">Repeat</keyword>
<evidence type="ECO:0000256" key="14">
    <source>
        <dbReference type="SAM" id="MobiDB-lite"/>
    </source>
</evidence>
<dbReference type="Gene3D" id="1.10.238.10">
    <property type="entry name" value="EF-hand"/>
    <property type="match status" value="2"/>
</dbReference>
<sequence>MTQKKKRMGFRDRKFIAYEDRIRAYSTPDKIFRYFATLKCVDDDGETILMTPDDFVRSITPGTKQPEGLDLDSFLRYDPKFIAYEDRIRAYSTPDKIFRYFATLKCVDDDGETILMTPDDFVRSITPGTKQPEGLDLDSFLRYDPKVTPLNLDIPKDSVFYTLCDKALISFSDFVFLLTVLSTPRRQFEIAFRMFDLNGDGELDSEEFDVVRSVIMDTTAMGRRHRDHSTTGSTLKKRSNSALQQYFFGPEGDQKLTIKKFLDFHAQLQEEITRLEFDRASPVDGKITEVQFANFLLTYAGFSEQRRRKMIRSVKQKFSKSEDTEGISYRDFADFNLLLRSIADVDTALTFHHMAGVPIDQATLHHVALTVANIELSPHVVDVVFTLFDENNDGQLSYREFVGVMRRRLLRGLDKPMDTGFVRFVSALFKCTKEQIYYHSECLMSPRTRQGRVRQLQSVADEPGSAAPLVLEDYEVFEVETAELTIEEVDDFASSLLLSNDPPGPAPSSPSSEIGSAIARNSHTLIHSPHSLATTSVVLAAQHAQAMEYKSLAVTNASQPTDEYCKTSIPVIQCSGHQQQTLLADKIDPRPSDWMLDLPVHLLTVRSSLPQPCPPVAWPQCLLAFTDAPAFVRAVTSDLRLYASHKLGAGFSEDLQVASCDSTCDWTSCQVVCCEAEVEILESGPQFRSSDTPLSVGSLSDEVRHSDCAPVHTEKAVPLLVSSQRLFMPDPVGLRLLPFSGVRAELSNCATIATAIYVILAENQASLVPPDCEASPPSHDSSVEFIDEDRSSPSPTDPGLLVMLVALVPTAASRPEEIDPMRINHRLDRSHLSRVINSNRQTNFVTLVALVDIVQVDDSDTGTPTLKVIIHQRLHHFPELAFHVQSTD</sequence>
<dbReference type="PROSITE" id="PS00018">
    <property type="entry name" value="EF_HAND_1"/>
    <property type="match status" value="2"/>
</dbReference>
<protein>
    <recommendedName>
        <fullName evidence="15">EF-hand domain-containing protein</fullName>
    </recommendedName>
</protein>
<dbReference type="EMBL" id="KL596813">
    <property type="protein sequence ID" value="KER24347.1"/>
    <property type="molecule type" value="Genomic_DNA"/>
</dbReference>
<keyword evidence="11" id="KW-0496">Mitochondrion</keyword>
<keyword evidence="12" id="KW-0472">Membrane</keyword>
<comment type="subcellular location">
    <subcellularLocation>
        <location evidence="1">Mitochondrion inner membrane</location>
    </subcellularLocation>
    <subcellularLocation>
        <location evidence="2">Mitochondrion intermembrane space</location>
    </subcellularLocation>
</comment>
<evidence type="ECO:0000256" key="4">
    <source>
        <dbReference type="ARBA" id="ARBA00022568"/>
    </source>
</evidence>
<dbReference type="Pfam" id="PF13202">
    <property type="entry name" value="EF-hand_5"/>
    <property type="match status" value="1"/>
</dbReference>
<dbReference type="AlphaFoldDB" id="A0A074ZFD5"/>
<dbReference type="GO" id="GO:0005758">
    <property type="term" value="C:mitochondrial intermembrane space"/>
    <property type="evidence" value="ECO:0007669"/>
    <property type="project" value="UniProtKB-SubCell"/>
</dbReference>
<dbReference type="GeneID" id="20322131"/>
<dbReference type="CTD" id="20322131"/>
<dbReference type="STRING" id="6198.A0A074ZFD5"/>
<keyword evidence="7" id="KW-0999">Mitochondrion inner membrane</keyword>
<dbReference type="SUPFAM" id="SSF47473">
    <property type="entry name" value="EF-hand"/>
    <property type="match status" value="2"/>
</dbReference>
<evidence type="ECO:0000259" key="15">
    <source>
        <dbReference type="PROSITE" id="PS50222"/>
    </source>
</evidence>
<evidence type="ECO:0000256" key="9">
    <source>
        <dbReference type="ARBA" id="ARBA00022946"/>
    </source>
</evidence>
<keyword evidence="3" id="KW-0813">Transport</keyword>
<proteinExistence type="inferred from homology"/>
<dbReference type="KEGG" id="ovi:T265_07952"/>
<dbReference type="CDD" id="cd15900">
    <property type="entry name" value="EFh_MICU"/>
    <property type="match status" value="1"/>
</dbReference>
<comment type="similarity">
    <text evidence="13">Belongs to the MICU1 family. MICU1 subfamily.</text>
</comment>
<evidence type="ECO:0000256" key="7">
    <source>
        <dbReference type="ARBA" id="ARBA00022792"/>
    </source>
</evidence>
<dbReference type="GO" id="GO:0036444">
    <property type="term" value="P:calcium import into the mitochondrion"/>
    <property type="evidence" value="ECO:0007669"/>
    <property type="project" value="TreeGrafter"/>
</dbReference>
<keyword evidence="5" id="KW-0479">Metal-binding</keyword>
<evidence type="ECO:0000256" key="11">
    <source>
        <dbReference type="ARBA" id="ARBA00023128"/>
    </source>
</evidence>
<evidence type="ECO:0000313" key="16">
    <source>
        <dbReference type="EMBL" id="KER24347.1"/>
    </source>
</evidence>
<dbReference type="PANTHER" id="PTHR12294:SF1">
    <property type="entry name" value="CALCIUM UPTAKE PROTEIN 1, MITOCHONDRIAL"/>
    <property type="match status" value="1"/>
</dbReference>
<feature type="region of interest" description="Disordered" evidence="14">
    <location>
        <begin position="770"/>
        <end position="795"/>
    </location>
</feature>
<feature type="domain" description="EF-hand" evidence="15">
    <location>
        <begin position="376"/>
        <end position="411"/>
    </location>
</feature>
<evidence type="ECO:0000256" key="5">
    <source>
        <dbReference type="ARBA" id="ARBA00022723"/>
    </source>
</evidence>
<dbReference type="GO" id="GO:1990246">
    <property type="term" value="C:uniplex complex"/>
    <property type="evidence" value="ECO:0007669"/>
    <property type="project" value="TreeGrafter"/>
</dbReference>
<accession>A0A074ZFD5</accession>
<evidence type="ECO:0000256" key="1">
    <source>
        <dbReference type="ARBA" id="ARBA00004273"/>
    </source>
</evidence>
<reference evidence="16 17" key="1">
    <citation type="submission" date="2013-11" db="EMBL/GenBank/DDBJ databases">
        <title>Opisthorchis viverrini - life in the bile duct.</title>
        <authorList>
            <person name="Young N.D."/>
            <person name="Nagarajan N."/>
            <person name="Lin S.J."/>
            <person name="Korhonen P.K."/>
            <person name="Jex A.R."/>
            <person name="Hall R.S."/>
            <person name="Safavi-Hemami H."/>
            <person name="Kaewkong W."/>
            <person name="Bertrand D."/>
            <person name="Gao S."/>
            <person name="Seet Q."/>
            <person name="Wongkham S."/>
            <person name="Teh B.T."/>
            <person name="Wongkham C."/>
            <person name="Intapan P.M."/>
            <person name="Maleewong W."/>
            <person name="Yang X."/>
            <person name="Hu M."/>
            <person name="Wang Z."/>
            <person name="Hofmann A."/>
            <person name="Sternberg P.W."/>
            <person name="Tan P."/>
            <person name="Wang J."/>
            <person name="Gasser R.B."/>
        </authorList>
    </citation>
    <scope>NUCLEOTIDE SEQUENCE [LARGE SCALE GENOMIC DNA]</scope>
</reference>
<dbReference type="OrthoDB" id="6234977at2759"/>
<evidence type="ECO:0000256" key="12">
    <source>
        <dbReference type="ARBA" id="ARBA00023136"/>
    </source>
</evidence>
<dbReference type="SMART" id="SM00054">
    <property type="entry name" value="EFh"/>
    <property type="match status" value="2"/>
</dbReference>
<evidence type="ECO:0000256" key="10">
    <source>
        <dbReference type="ARBA" id="ARBA00023065"/>
    </source>
</evidence>
<dbReference type="GO" id="GO:0051560">
    <property type="term" value="P:mitochondrial calcium ion homeostasis"/>
    <property type="evidence" value="ECO:0007669"/>
    <property type="project" value="TreeGrafter"/>
</dbReference>
<keyword evidence="9" id="KW-0809">Transit peptide</keyword>
<dbReference type="RefSeq" id="XP_009171887.1">
    <property type="nucleotide sequence ID" value="XM_009173623.1"/>
</dbReference>
<evidence type="ECO:0000313" key="17">
    <source>
        <dbReference type="Proteomes" id="UP000054324"/>
    </source>
</evidence>
<dbReference type="PANTHER" id="PTHR12294">
    <property type="entry name" value="EF HAND DOMAIN FAMILY A1,A2-RELATED"/>
    <property type="match status" value="1"/>
</dbReference>
<dbReference type="InterPro" id="IPR018247">
    <property type="entry name" value="EF_Hand_1_Ca_BS"/>
</dbReference>
<feature type="domain" description="EF-hand" evidence="15">
    <location>
        <begin position="183"/>
        <end position="218"/>
    </location>
</feature>
<dbReference type="Proteomes" id="UP000054324">
    <property type="component" value="Unassembled WGS sequence"/>
</dbReference>
<evidence type="ECO:0000256" key="13">
    <source>
        <dbReference type="ARBA" id="ARBA00038333"/>
    </source>
</evidence>
<dbReference type="InterPro" id="IPR039800">
    <property type="entry name" value="MICU1/2/3"/>
</dbReference>